<feature type="chain" id="PRO_5040372412" evidence="2">
    <location>
        <begin position="20"/>
        <end position="349"/>
    </location>
</feature>
<feature type="region of interest" description="Disordered" evidence="1">
    <location>
        <begin position="209"/>
        <end position="231"/>
    </location>
</feature>
<protein>
    <submittedName>
        <fullName evidence="3">Uncharacterized protein</fullName>
    </submittedName>
</protein>
<feature type="compositionally biased region" description="Low complexity" evidence="1">
    <location>
        <begin position="155"/>
        <end position="166"/>
    </location>
</feature>
<feature type="region of interest" description="Disordered" evidence="1">
    <location>
        <begin position="315"/>
        <end position="349"/>
    </location>
</feature>
<proteinExistence type="predicted"/>
<feature type="signal peptide" evidence="2">
    <location>
        <begin position="1"/>
        <end position="19"/>
    </location>
</feature>
<comment type="caution">
    <text evidence="3">The sequence shown here is derived from an EMBL/GenBank/DDBJ whole genome shotgun (WGS) entry which is preliminary data.</text>
</comment>
<sequence length="349" mass="38379">MIILIKLTVLTVLCGVAYGSGIHEIQPAGAAPIVTAASSQYFERIFNRLVAAPVLEQVPVAPVLPAPPQVIPVSAPPPIIVEATRSTVLPAPPTSPPQNQPTDPNVAIAVATANAAAPVATILLPPYPFGFPPGFNFIPQPVANFPNDDPSKESTTQFGQKTFKTTTPREQEQATTPVPSNIDNSFVQALPTNENAYVFREYLAPQPPPQVPQGSFQEVPSPQQFPLPDKKPQKFKTTVEVVPVPLTYIAPPPEGLHNHHHHHPHHHHSLKLKAVPHVHTFIPQTKIILIRPKLEAYRVLRVPARSVLYKAKYRNSPKRISKSPQPYNREIEPTTFKPINRPFTKPPRL</sequence>
<dbReference type="EMBL" id="CALOZG010000005">
    <property type="protein sequence ID" value="CAH4028718.1"/>
    <property type="molecule type" value="Genomic_DNA"/>
</dbReference>
<evidence type="ECO:0000313" key="3">
    <source>
        <dbReference type="EMBL" id="CAH4028718.1"/>
    </source>
</evidence>
<keyword evidence="2" id="KW-0732">Signal</keyword>
<accession>A0A9P0XA91</accession>
<evidence type="ECO:0000256" key="1">
    <source>
        <dbReference type="SAM" id="MobiDB-lite"/>
    </source>
</evidence>
<evidence type="ECO:0000256" key="2">
    <source>
        <dbReference type="SAM" id="SignalP"/>
    </source>
</evidence>
<evidence type="ECO:0000313" key="4">
    <source>
        <dbReference type="Proteomes" id="UP001152562"/>
    </source>
</evidence>
<feature type="compositionally biased region" description="Polar residues" evidence="1">
    <location>
        <begin position="173"/>
        <end position="184"/>
    </location>
</feature>
<name>A0A9P0XA91_PIEBR</name>
<dbReference type="AlphaFoldDB" id="A0A9P0XA91"/>
<organism evidence="3 4">
    <name type="scientific">Pieris brassicae</name>
    <name type="common">White butterfly</name>
    <name type="synonym">Large white butterfly</name>
    <dbReference type="NCBI Taxonomy" id="7116"/>
    <lineage>
        <taxon>Eukaryota</taxon>
        <taxon>Metazoa</taxon>
        <taxon>Ecdysozoa</taxon>
        <taxon>Arthropoda</taxon>
        <taxon>Hexapoda</taxon>
        <taxon>Insecta</taxon>
        <taxon>Pterygota</taxon>
        <taxon>Neoptera</taxon>
        <taxon>Endopterygota</taxon>
        <taxon>Lepidoptera</taxon>
        <taxon>Glossata</taxon>
        <taxon>Ditrysia</taxon>
        <taxon>Papilionoidea</taxon>
        <taxon>Pieridae</taxon>
        <taxon>Pierinae</taxon>
        <taxon>Pieris</taxon>
    </lineage>
</organism>
<keyword evidence="4" id="KW-1185">Reference proteome</keyword>
<reference evidence="3" key="1">
    <citation type="submission" date="2022-05" db="EMBL/GenBank/DDBJ databases">
        <authorList>
            <person name="Okamura Y."/>
        </authorList>
    </citation>
    <scope>NUCLEOTIDE SEQUENCE</scope>
</reference>
<gene>
    <name evidence="3" type="ORF">PIBRA_LOCUS5525</name>
</gene>
<feature type="region of interest" description="Disordered" evidence="1">
    <location>
        <begin position="143"/>
        <end position="184"/>
    </location>
</feature>
<dbReference type="Proteomes" id="UP001152562">
    <property type="component" value="Unassembled WGS sequence"/>
</dbReference>
<feature type="compositionally biased region" description="Polar residues" evidence="1">
    <location>
        <begin position="212"/>
        <end position="224"/>
    </location>
</feature>